<dbReference type="InterPro" id="IPR036804">
    <property type="entry name" value="CheR_N_sf"/>
</dbReference>
<dbReference type="Pfam" id="PF01739">
    <property type="entry name" value="CheR"/>
    <property type="match status" value="1"/>
</dbReference>
<keyword evidence="5" id="KW-0949">S-adenosyl-L-methionine</keyword>
<evidence type="ECO:0000259" key="6">
    <source>
        <dbReference type="PROSITE" id="PS50123"/>
    </source>
</evidence>
<feature type="domain" description="CheR-type methyltransferase" evidence="6">
    <location>
        <begin position="1"/>
        <end position="265"/>
    </location>
</feature>
<dbReference type="Pfam" id="PF03705">
    <property type="entry name" value="CheR_N"/>
    <property type="match status" value="1"/>
</dbReference>
<dbReference type="SMART" id="SM00138">
    <property type="entry name" value="MeTrc"/>
    <property type="match status" value="1"/>
</dbReference>
<dbReference type="SUPFAM" id="SSF53335">
    <property type="entry name" value="S-adenosyl-L-methionine-dependent methyltransferases"/>
    <property type="match status" value="1"/>
</dbReference>
<keyword evidence="4" id="KW-0808">Transferase</keyword>
<dbReference type="Gene3D" id="3.40.50.150">
    <property type="entry name" value="Vaccinia Virus protein VP39"/>
    <property type="match status" value="1"/>
</dbReference>
<dbReference type="PROSITE" id="PS50123">
    <property type="entry name" value="CHER"/>
    <property type="match status" value="1"/>
</dbReference>
<name>A0A9E7THH7_9EURY</name>
<evidence type="ECO:0000256" key="5">
    <source>
        <dbReference type="ARBA" id="ARBA00022691"/>
    </source>
</evidence>
<evidence type="ECO:0000313" key="7">
    <source>
        <dbReference type="EMBL" id="UUX92922.1"/>
    </source>
</evidence>
<dbReference type="GO" id="GO:0008983">
    <property type="term" value="F:protein-glutamate O-methyltransferase activity"/>
    <property type="evidence" value="ECO:0007669"/>
    <property type="project" value="UniProtKB-EC"/>
</dbReference>
<dbReference type="EC" id="2.1.1.80" evidence="2"/>
<dbReference type="InterPro" id="IPR050903">
    <property type="entry name" value="Bact_Chemotaxis_MeTrfase"/>
</dbReference>
<dbReference type="PANTHER" id="PTHR24422">
    <property type="entry name" value="CHEMOTAXIS PROTEIN METHYLTRANSFERASE"/>
    <property type="match status" value="1"/>
</dbReference>
<gene>
    <name evidence="7" type="ORF">L6E24_01995</name>
</gene>
<dbReference type="RefSeq" id="WP_257743065.1">
    <property type="nucleotide sequence ID" value="NZ_CP096115.1"/>
</dbReference>
<reference evidence="7" key="1">
    <citation type="submission" date="2022-04" db="EMBL/GenBank/DDBJ databases">
        <title>Complete genome of Methanoplanus endosymbiosus DSM 3599.</title>
        <authorList>
            <person name="Chen S.-C."/>
            <person name="You Y.-T."/>
            <person name="Zhou Y.-Z."/>
            <person name="Lai M.-C."/>
        </authorList>
    </citation>
    <scope>NUCLEOTIDE SEQUENCE</scope>
    <source>
        <strain evidence="7">DSM 3599</strain>
    </source>
</reference>
<dbReference type="PRINTS" id="PR00996">
    <property type="entry name" value="CHERMTFRASE"/>
</dbReference>
<dbReference type="Gene3D" id="1.10.155.10">
    <property type="entry name" value="Chemotaxis receptor methyltransferase CheR, N-terminal domain"/>
    <property type="match status" value="1"/>
</dbReference>
<comment type="catalytic activity">
    <reaction evidence="1">
        <text>L-glutamyl-[protein] + S-adenosyl-L-methionine = [protein]-L-glutamate 5-O-methyl ester + S-adenosyl-L-homocysteine</text>
        <dbReference type="Rhea" id="RHEA:24452"/>
        <dbReference type="Rhea" id="RHEA-COMP:10208"/>
        <dbReference type="Rhea" id="RHEA-COMP:10311"/>
        <dbReference type="ChEBI" id="CHEBI:29973"/>
        <dbReference type="ChEBI" id="CHEBI:57856"/>
        <dbReference type="ChEBI" id="CHEBI:59789"/>
        <dbReference type="ChEBI" id="CHEBI:82795"/>
        <dbReference type="EC" id="2.1.1.80"/>
    </reaction>
</comment>
<dbReference type="InterPro" id="IPR000780">
    <property type="entry name" value="CheR_MeTrfase"/>
</dbReference>
<dbReference type="PANTHER" id="PTHR24422:SF10">
    <property type="entry name" value="CHEMOTAXIS PROTEIN METHYLTRANSFERASE 2"/>
    <property type="match status" value="1"/>
</dbReference>
<evidence type="ECO:0000256" key="4">
    <source>
        <dbReference type="ARBA" id="ARBA00022679"/>
    </source>
</evidence>
<dbReference type="InterPro" id="IPR029063">
    <property type="entry name" value="SAM-dependent_MTases_sf"/>
</dbReference>
<evidence type="ECO:0000256" key="3">
    <source>
        <dbReference type="ARBA" id="ARBA00022603"/>
    </source>
</evidence>
<keyword evidence="8" id="KW-1185">Reference proteome</keyword>
<dbReference type="InterPro" id="IPR022641">
    <property type="entry name" value="CheR_N"/>
</dbReference>
<evidence type="ECO:0000256" key="2">
    <source>
        <dbReference type="ARBA" id="ARBA00012534"/>
    </source>
</evidence>
<dbReference type="EMBL" id="CP096115">
    <property type="protein sequence ID" value="UUX92922.1"/>
    <property type="molecule type" value="Genomic_DNA"/>
</dbReference>
<dbReference type="GeneID" id="74306428"/>
<evidence type="ECO:0000313" key="8">
    <source>
        <dbReference type="Proteomes" id="UP001060368"/>
    </source>
</evidence>
<dbReference type="KEGG" id="mend:L6E24_01995"/>
<protein>
    <recommendedName>
        <fullName evidence="2">protein-glutamate O-methyltransferase</fullName>
        <ecNumber evidence="2">2.1.1.80</ecNumber>
    </recommendedName>
</protein>
<accession>A0A9E7THH7</accession>
<dbReference type="SUPFAM" id="SSF47757">
    <property type="entry name" value="Chemotaxis receptor methyltransferase CheR, N-terminal domain"/>
    <property type="match status" value="1"/>
</dbReference>
<dbReference type="Proteomes" id="UP001060368">
    <property type="component" value="Chromosome"/>
</dbReference>
<dbReference type="InterPro" id="IPR022642">
    <property type="entry name" value="CheR_C"/>
</dbReference>
<keyword evidence="3" id="KW-0489">Methyltransferase</keyword>
<proteinExistence type="predicted"/>
<dbReference type="GO" id="GO:0032259">
    <property type="term" value="P:methylation"/>
    <property type="evidence" value="ECO:0007669"/>
    <property type="project" value="UniProtKB-KW"/>
</dbReference>
<sequence length="265" mass="31137">MSDADFQNLKRTIQKLLNIQCGSYKEDYIKRRVLSRMRITGKTEYSDYNKILLSDQKEQELLRNALTINVTKFWRDREVFDLLKSDIIPGIINKKGRIRIWSAGCATGEEPYTLAIILYDLTRLKPDTQITIFASDLDREALNKAKTGIYDKRSLENLSEGQLRRHFSEMPDGKFEIKKHIKDMIRFSQHDLMSGKPVSNYLDMILCRNVTIYFTEKQKNDLARMFHPALVQNGFYVMGKTEFLGREVEEYYEPHDALQKVFIKK</sequence>
<dbReference type="AlphaFoldDB" id="A0A9E7THH7"/>
<organism evidence="7 8">
    <name type="scientific">Methanoplanus endosymbiosus</name>
    <dbReference type="NCBI Taxonomy" id="33865"/>
    <lineage>
        <taxon>Archaea</taxon>
        <taxon>Methanobacteriati</taxon>
        <taxon>Methanobacteriota</taxon>
        <taxon>Stenosarchaea group</taxon>
        <taxon>Methanomicrobia</taxon>
        <taxon>Methanomicrobiales</taxon>
        <taxon>Methanomicrobiaceae</taxon>
        <taxon>Methanoplanus</taxon>
    </lineage>
</organism>
<evidence type="ECO:0000256" key="1">
    <source>
        <dbReference type="ARBA" id="ARBA00001541"/>
    </source>
</evidence>